<sequence length="116" mass="12507">MHISPHSYQDLLRKRNVHSLISSGSFPEGQLFIMVVGGNKVEVVVDESVRDEFIHTEKEDSYVGLLIGSYSENGTYCVAHKAATLEEDDDSTTPSSGNSSPAPSPSPPPHLPLSSP</sequence>
<proteinExistence type="predicted"/>
<evidence type="ECO:0000313" key="3">
    <source>
        <dbReference type="Proteomes" id="UP000094527"/>
    </source>
</evidence>
<protein>
    <submittedName>
        <fullName evidence="2">Uncharacterized protein</fullName>
    </submittedName>
</protein>
<organism evidence="2 3">
    <name type="scientific">Orchesella cincta</name>
    <name type="common">Springtail</name>
    <name type="synonym">Podura cincta</name>
    <dbReference type="NCBI Taxonomy" id="48709"/>
    <lineage>
        <taxon>Eukaryota</taxon>
        <taxon>Metazoa</taxon>
        <taxon>Ecdysozoa</taxon>
        <taxon>Arthropoda</taxon>
        <taxon>Hexapoda</taxon>
        <taxon>Collembola</taxon>
        <taxon>Entomobryomorpha</taxon>
        <taxon>Entomobryoidea</taxon>
        <taxon>Orchesellidae</taxon>
        <taxon>Orchesellinae</taxon>
        <taxon>Orchesella</taxon>
    </lineage>
</organism>
<feature type="compositionally biased region" description="Pro residues" evidence="1">
    <location>
        <begin position="102"/>
        <end position="116"/>
    </location>
</feature>
<dbReference type="EMBL" id="LJIJ01001929">
    <property type="protein sequence ID" value="ODM90505.1"/>
    <property type="molecule type" value="Genomic_DNA"/>
</dbReference>
<comment type="caution">
    <text evidence="2">The sequence shown here is derived from an EMBL/GenBank/DDBJ whole genome shotgun (WGS) entry which is preliminary data.</text>
</comment>
<dbReference type="AlphaFoldDB" id="A0A1D2MBZ5"/>
<evidence type="ECO:0000313" key="2">
    <source>
        <dbReference type="EMBL" id="ODM90505.1"/>
    </source>
</evidence>
<name>A0A1D2MBZ5_ORCCI</name>
<reference evidence="2 3" key="1">
    <citation type="journal article" date="2016" name="Genome Biol. Evol.">
        <title>Gene Family Evolution Reflects Adaptation to Soil Environmental Stressors in the Genome of the Collembolan Orchesella cincta.</title>
        <authorList>
            <person name="Faddeeva-Vakhrusheva A."/>
            <person name="Derks M.F."/>
            <person name="Anvar S.Y."/>
            <person name="Agamennone V."/>
            <person name="Suring W."/>
            <person name="Smit S."/>
            <person name="van Straalen N.M."/>
            <person name="Roelofs D."/>
        </authorList>
    </citation>
    <scope>NUCLEOTIDE SEQUENCE [LARGE SCALE GENOMIC DNA]</scope>
    <source>
        <tissue evidence="2">Mixed pool</tissue>
    </source>
</reference>
<gene>
    <name evidence="2" type="ORF">Ocin01_16176</name>
</gene>
<keyword evidence="3" id="KW-1185">Reference proteome</keyword>
<dbReference type="Proteomes" id="UP000094527">
    <property type="component" value="Unassembled WGS sequence"/>
</dbReference>
<feature type="compositionally biased region" description="Low complexity" evidence="1">
    <location>
        <begin position="92"/>
        <end position="101"/>
    </location>
</feature>
<feature type="region of interest" description="Disordered" evidence="1">
    <location>
        <begin position="82"/>
        <end position="116"/>
    </location>
</feature>
<accession>A0A1D2MBZ5</accession>
<evidence type="ECO:0000256" key="1">
    <source>
        <dbReference type="SAM" id="MobiDB-lite"/>
    </source>
</evidence>